<keyword evidence="1" id="KW-0863">Zinc-finger</keyword>
<dbReference type="PROSITE" id="PS50103">
    <property type="entry name" value="ZF_C3H1"/>
    <property type="match status" value="1"/>
</dbReference>
<dbReference type="AlphaFoldDB" id="A0A8J4V6Y2"/>
<evidence type="ECO:0000259" key="2">
    <source>
        <dbReference type="PROSITE" id="PS50103"/>
    </source>
</evidence>
<comment type="caution">
    <text evidence="3">The sequence shown here is derived from an EMBL/GenBank/DDBJ whole genome shotgun (WGS) entry which is preliminary data.</text>
</comment>
<keyword evidence="4" id="KW-1185">Reference proteome</keyword>
<dbReference type="GO" id="GO:0008270">
    <property type="term" value="F:zinc ion binding"/>
    <property type="evidence" value="ECO:0007669"/>
    <property type="project" value="UniProtKB-KW"/>
</dbReference>
<evidence type="ECO:0000313" key="4">
    <source>
        <dbReference type="Proteomes" id="UP000695562"/>
    </source>
</evidence>
<evidence type="ECO:0000313" key="3">
    <source>
        <dbReference type="EMBL" id="KAF2076292.1"/>
    </source>
</evidence>
<organism evidence="3 4">
    <name type="scientific">Polysphondylium violaceum</name>
    <dbReference type="NCBI Taxonomy" id="133409"/>
    <lineage>
        <taxon>Eukaryota</taxon>
        <taxon>Amoebozoa</taxon>
        <taxon>Evosea</taxon>
        <taxon>Eumycetozoa</taxon>
        <taxon>Dictyostelia</taxon>
        <taxon>Dictyosteliales</taxon>
        <taxon>Dictyosteliaceae</taxon>
        <taxon>Polysphondylium</taxon>
    </lineage>
</organism>
<keyword evidence="1" id="KW-0479">Metal-binding</keyword>
<dbReference type="Proteomes" id="UP000695562">
    <property type="component" value="Unassembled WGS sequence"/>
</dbReference>
<accession>A0A8J4V6Y2</accession>
<reference evidence="3" key="1">
    <citation type="submission" date="2020-01" db="EMBL/GenBank/DDBJ databases">
        <title>Development of genomics and gene disruption for Polysphondylium violaceum indicates a role for the polyketide synthase stlB in stalk morphogenesis.</title>
        <authorList>
            <person name="Narita B."/>
            <person name="Kawabe Y."/>
            <person name="Kin K."/>
            <person name="Saito T."/>
            <person name="Gibbs R."/>
            <person name="Kuspa A."/>
            <person name="Muzny D."/>
            <person name="Queller D."/>
            <person name="Richards S."/>
            <person name="Strassman J."/>
            <person name="Sucgang R."/>
            <person name="Worley K."/>
            <person name="Schaap P."/>
        </authorList>
    </citation>
    <scope>NUCLEOTIDE SEQUENCE</scope>
    <source>
        <strain evidence="3">QSvi11</strain>
    </source>
</reference>
<protein>
    <recommendedName>
        <fullName evidence="2">C3H1-type domain-containing protein</fullName>
    </recommendedName>
</protein>
<dbReference type="InterPro" id="IPR000571">
    <property type="entry name" value="Znf_CCCH"/>
</dbReference>
<gene>
    <name evidence="3" type="ORF">CYY_002406</name>
</gene>
<proteinExistence type="predicted"/>
<sequence length="382" mass="44558">MDTNVQRALQEIVKRVPENLNSFIIYDYGVKNLESVVEKIKEHSQDFFLVIIADFQSVNEKKEKEIQDLFAKLHKPYCHFVRALQSPQSIKSVPDHIGTTLATLIHEKWPRIRKIFYFISKDERFESYCAALNMSQKEHVTPVSLNIDEFLKLKFVGGDRIENNLHPRLEHNPDWFKRNKSTPVGRWLSFLGKKDTETEDEYKARKNEMWKLYKIAAGENFNVNITTDYVKPVGVRENIEKHHSDTRFSVYVDKEGEDHIIPFLLKLPEQFHFTIWSFKSEADTKDKIHSSSDHKNITKGATLVVYKSKIGSGNFIYVKKSCIYGKDCKFQQTCKYKHPKFDSPVSSPTTSGVNTQTHTATICKYYPECNFKNNCRYLHPLS</sequence>
<name>A0A8J4V6Y2_9MYCE</name>
<keyword evidence="1" id="KW-0862">Zinc</keyword>
<feature type="zinc finger region" description="C3H1-type" evidence="1">
    <location>
        <begin position="362"/>
        <end position="382"/>
    </location>
</feature>
<dbReference type="OrthoDB" id="5589010at2759"/>
<feature type="domain" description="C3H1-type" evidence="2">
    <location>
        <begin position="362"/>
        <end position="382"/>
    </location>
</feature>
<dbReference type="EMBL" id="AJWJ01000066">
    <property type="protein sequence ID" value="KAF2076292.1"/>
    <property type="molecule type" value="Genomic_DNA"/>
</dbReference>
<evidence type="ECO:0000256" key="1">
    <source>
        <dbReference type="PROSITE-ProRule" id="PRU00723"/>
    </source>
</evidence>